<organism evidence="2 3">
    <name type="scientific">Hymenobacter caeli</name>
    <dbReference type="NCBI Taxonomy" id="2735894"/>
    <lineage>
        <taxon>Bacteria</taxon>
        <taxon>Pseudomonadati</taxon>
        <taxon>Bacteroidota</taxon>
        <taxon>Cytophagia</taxon>
        <taxon>Cytophagales</taxon>
        <taxon>Hymenobacteraceae</taxon>
        <taxon>Hymenobacter</taxon>
    </lineage>
</organism>
<protein>
    <submittedName>
        <fullName evidence="2">Uma2 family endonuclease</fullName>
    </submittedName>
</protein>
<evidence type="ECO:0000313" key="3">
    <source>
        <dbReference type="Proteomes" id="UP000779507"/>
    </source>
</evidence>
<keyword evidence="2" id="KW-0255">Endonuclease</keyword>
<accession>A0ABX2FUH4</accession>
<dbReference type="Proteomes" id="UP000779507">
    <property type="component" value="Unassembled WGS sequence"/>
</dbReference>
<dbReference type="InterPro" id="IPR008538">
    <property type="entry name" value="Uma2"/>
</dbReference>
<dbReference type="InterPro" id="IPR011335">
    <property type="entry name" value="Restrct_endonuc-II-like"/>
</dbReference>
<dbReference type="GO" id="GO:0004519">
    <property type="term" value="F:endonuclease activity"/>
    <property type="evidence" value="ECO:0007669"/>
    <property type="project" value="UniProtKB-KW"/>
</dbReference>
<keyword evidence="3" id="KW-1185">Reference proteome</keyword>
<dbReference type="Gene3D" id="3.90.1570.10">
    <property type="entry name" value="tt1808, chain A"/>
    <property type="match status" value="1"/>
</dbReference>
<dbReference type="CDD" id="cd06260">
    <property type="entry name" value="DUF820-like"/>
    <property type="match status" value="1"/>
</dbReference>
<name>A0ABX2FUH4_9BACT</name>
<keyword evidence="2" id="KW-0378">Hydrolase</keyword>
<evidence type="ECO:0000259" key="1">
    <source>
        <dbReference type="Pfam" id="PF05685"/>
    </source>
</evidence>
<feature type="domain" description="Putative restriction endonuclease" evidence="1">
    <location>
        <begin position="3"/>
        <end position="132"/>
    </location>
</feature>
<dbReference type="SUPFAM" id="SSF52980">
    <property type="entry name" value="Restriction endonuclease-like"/>
    <property type="match status" value="1"/>
</dbReference>
<comment type="caution">
    <text evidence="2">The sequence shown here is derived from an EMBL/GenBank/DDBJ whole genome shotgun (WGS) entry which is preliminary data.</text>
</comment>
<evidence type="ECO:0000313" key="2">
    <source>
        <dbReference type="EMBL" id="NRT20151.1"/>
    </source>
</evidence>
<keyword evidence="2" id="KW-0540">Nuclease</keyword>
<dbReference type="Pfam" id="PF05685">
    <property type="entry name" value="Uma2"/>
    <property type="match status" value="1"/>
</dbReference>
<sequence>METQAIEIIETEIVLEKAMSLNYSRLIHRISTALLPYEEKYDILPELEFELSGGRLKPDVAILPRLAYDWEADIIRYPNPPITAIEILSPTQSFDFLANKIRHLYFPSGVQSAWLVIPTVRTIVLFLPGTPPKVISDGTLNDPATQIEVRLDVIFR</sequence>
<reference evidence="2 3" key="1">
    <citation type="submission" date="2020-05" db="EMBL/GenBank/DDBJ databases">
        <title>Genomic Encyclopedia of Type Strains, Phase IV (KMG-V): Genome sequencing to study the core and pangenomes of soil and plant-associated prokaryotes.</title>
        <authorList>
            <person name="Whitman W."/>
        </authorList>
    </citation>
    <scope>NUCLEOTIDE SEQUENCE [LARGE SCALE GENOMIC DNA]</scope>
    <source>
        <strain evidence="2 3">9A</strain>
    </source>
</reference>
<gene>
    <name evidence="2" type="ORF">HNP98_002990</name>
</gene>
<dbReference type="RefSeq" id="WP_173810928.1">
    <property type="nucleotide sequence ID" value="NZ_JABSNP010000014.1"/>
</dbReference>
<dbReference type="InterPro" id="IPR012296">
    <property type="entry name" value="Nuclease_put_TT1808"/>
</dbReference>
<dbReference type="EMBL" id="JABSNP010000014">
    <property type="protein sequence ID" value="NRT20151.1"/>
    <property type="molecule type" value="Genomic_DNA"/>
</dbReference>
<proteinExistence type="predicted"/>